<accession>A0ABP0UM29</accession>
<evidence type="ECO:0000313" key="2">
    <source>
        <dbReference type="Proteomes" id="UP001497512"/>
    </source>
</evidence>
<proteinExistence type="predicted"/>
<dbReference type="EMBL" id="OZ019896">
    <property type="protein sequence ID" value="CAK9224305.1"/>
    <property type="molecule type" value="Genomic_DNA"/>
</dbReference>
<evidence type="ECO:0000313" key="1">
    <source>
        <dbReference type="EMBL" id="CAK9224305.1"/>
    </source>
</evidence>
<protein>
    <recommendedName>
        <fullName evidence="3">Glyceraldhyde-3-phosphate dehydrogenase</fullName>
    </recommendedName>
</protein>
<keyword evidence="2" id="KW-1185">Reference proteome</keyword>
<reference evidence="1" key="1">
    <citation type="submission" date="2024-02" db="EMBL/GenBank/DDBJ databases">
        <authorList>
            <consortium name="ELIXIR-Norway"/>
            <consortium name="Elixir Norway"/>
        </authorList>
    </citation>
    <scope>NUCLEOTIDE SEQUENCE</scope>
</reference>
<evidence type="ECO:0008006" key="3">
    <source>
        <dbReference type="Google" id="ProtNLM"/>
    </source>
</evidence>
<gene>
    <name evidence="1" type="ORF">CSSPTR1EN2_LOCUS17265</name>
</gene>
<sequence>MVVAANPGAQITVTTTHPGVQVQNNEIVPSASLGRTDGPATDVVASVLASGNNEVQVQVVVEAPPFRSGHPTVAQNAMADVFTTTYRMMLDYIFNAFTTGTA</sequence>
<name>A0ABP0UM29_9BRYO</name>
<organism evidence="1 2">
    <name type="scientific">Sphagnum troendelagicum</name>
    <dbReference type="NCBI Taxonomy" id="128251"/>
    <lineage>
        <taxon>Eukaryota</taxon>
        <taxon>Viridiplantae</taxon>
        <taxon>Streptophyta</taxon>
        <taxon>Embryophyta</taxon>
        <taxon>Bryophyta</taxon>
        <taxon>Sphagnophytina</taxon>
        <taxon>Sphagnopsida</taxon>
        <taxon>Sphagnales</taxon>
        <taxon>Sphagnaceae</taxon>
        <taxon>Sphagnum</taxon>
    </lineage>
</organism>
<dbReference type="Proteomes" id="UP001497512">
    <property type="component" value="Chromosome 4"/>
</dbReference>